<dbReference type="Proteomes" id="UP000803884">
    <property type="component" value="Unassembled WGS sequence"/>
</dbReference>
<protein>
    <submittedName>
        <fullName evidence="2">Uncharacterized protein</fullName>
    </submittedName>
</protein>
<proteinExistence type="predicted"/>
<feature type="chain" id="PRO_5044212304" evidence="1">
    <location>
        <begin position="24"/>
        <end position="125"/>
    </location>
</feature>
<evidence type="ECO:0000256" key="1">
    <source>
        <dbReference type="SAM" id="SignalP"/>
    </source>
</evidence>
<dbReference type="EMBL" id="JAAQHG020000027">
    <property type="protein sequence ID" value="KAL1584321.1"/>
    <property type="molecule type" value="Genomic_DNA"/>
</dbReference>
<gene>
    <name evidence="2" type="ORF">WHR41_06715</name>
</gene>
<evidence type="ECO:0000313" key="3">
    <source>
        <dbReference type="Proteomes" id="UP000803884"/>
    </source>
</evidence>
<feature type="signal peptide" evidence="1">
    <location>
        <begin position="1"/>
        <end position="23"/>
    </location>
</feature>
<reference evidence="2 3" key="1">
    <citation type="journal article" date="2020" name="Microbiol. Resour. Announc.">
        <title>Draft Genome Sequence of a Cladosporium Species Isolated from the Mesophotic Ascidian Didemnum maculosum.</title>
        <authorList>
            <person name="Gioti A."/>
            <person name="Siaperas R."/>
            <person name="Nikolaivits E."/>
            <person name="Le Goff G."/>
            <person name="Ouazzani J."/>
            <person name="Kotoulas G."/>
            <person name="Topakas E."/>
        </authorList>
    </citation>
    <scope>NUCLEOTIDE SEQUENCE [LARGE SCALE GENOMIC DNA]</scope>
    <source>
        <strain evidence="2 3">TM138-S3</strain>
    </source>
</reference>
<keyword evidence="1" id="KW-0732">Signal</keyword>
<dbReference type="AlphaFoldDB" id="A0AB34KKH8"/>
<sequence>MKPTSLLTTLAGLLAFRIQGATANCYTNGDSWPNREEARSFVHDACYNDGGMFTGYYAPRQMKSMCPQSGGIGLVFDVQNQDTEVGFDLGDDDCYYRLSNEIFGCEHGGASVVAGWYFRARPGAC</sequence>
<name>A0AB34KKH8_9PEZI</name>
<accession>A0AB34KKH8</accession>
<comment type="caution">
    <text evidence="2">The sequence shown here is derived from an EMBL/GenBank/DDBJ whole genome shotgun (WGS) entry which is preliminary data.</text>
</comment>
<dbReference type="RefSeq" id="XP_069227427.1">
    <property type="nucleotide sequence ID" value="XM_069375320.1"/>
</dbReference>
<dbReference type="GeneID" id="96008158"/>
<organism evidence="2 3">
    <name type="scientific">Cladosporium halotolerans</name>
    <dbReference type="NCBI Taxonomy" id="1052096"/>
    <lineage>
        <taxon>Eukaryota</taxon>
        <taxon>Fungi</taxon>
        <taxon>Dikarya</taxon>
        <taxon>Ascomycota</taxon>
        <taxon>Pezizomycotina</taxon>
        <taxon>Dothideomycetes</taxon>
        <taxon>Dothideomycetidae</taxon>
        <taxon>Cladosporiales</taxon>
        <taxon>Cladosporiaceae</taxon>
        <taxon>Cladosporium</taxon>
    </lineage>
</organism>
<evidence type="ECO:0000313" key="2">
    <source>
        <dbReference type="EMBL" id="KAL1584321.1"/>
    </source>
</evidence>
<keyword evidence="3" id="KW-1185">Reference proteome</keyword>